<protein>
    <submittedName>
        <fullName evidence="2">Uncharacterized protein</fullName>
    </submittedName>
</protein>
<evidence type="ECO:0000256" key="1">
    <source>
        <dbReference type="SAM" id="MobiDB-lite"/>
    </source>
</evidence>
<dbReference type="AlphaFoldDB" id="A0A8D2IR26"/>
<keyword evidence="3" id="KW-1185">Reference proteome</keyword>
<sequence>MVERTSRSVDSDQLLGVSCKELVRPHCTHQGQEVGRVPPCKQHSPKAPAEGRGGGPAVGTPEAAKAHLCDAIPLLQTVGGMAGVDRGSKCATGGSPARDENFGGGGEGAGPNAKQ</sequence>
<feature type="region of interest" description="Disordered" evidence="1">
    <location>
        <begin position="28"/>
        <end position="61"/>
    </location>
</feature>
<organism evidence="2 3">
    <name type="scientific">Varanus komodoensis</name>
    <name type="common">Komodo dragon</name>
    <dbReference type="NCBI Taxonomy" id="61221"/>
    <lineage>
        <taxon>Eukaryota</taxon>
        <taxon>Metazoa</taxon>
        <taxon>Chordata</taxon>
        <taxon>Craniata</taxon>
        <taxon>Vertebrata</taxon>
        <taxon>Euteleostomi</taxon>
        <taxon>Lepidosauria</taxon>
        <taxon>Squamata</taxon>
        <taxon>Bifurcata</taxon>
        <taxon>Unidentata</taxon>
        <taxon>Episquamata</taxon>
        <taxon>Toxicofera</taxon>
        <taxon>Anguimorpha</taxon>
        <taxon>Paleoanguimorpha</taxon>
        <taxon>Varanoidea</taxon>
        <taxon>Varanidae</taxon>
        <taxon>Varanus</taxon>
    </lineage>
</organism>
<accession>A0A8D2IR26</accession>
<dbReference type="Ensembl" id="ENSVKKT00000001096.1">
    <property type="protein sequence ID" value="ENSVKKP00000001058.1"/>
    <property type="gene ID" value="ENSVKKG00000000871.1"/>
</dbReference>
<feature type="region of interest" description="Disordered" evidence="1">
    <location>
        <begin position="85"/>
        <end position="115"/>
    </location>
</feature>
<reference evidence="2" key="2">
    <citation type="submission" date="2025-09" db="UniProtKB">
        <authorList>
            <consortium name="Ensembl"/>
        </authorList>
    </citation>
    <scope>IDENTIFICATION</scope>
</reference>
<evidence type="ECO:0000313" key="2">
    <source>
        <dbReference type="Ensembl" id="ENSVKKP00000001058.1"/>
    </source>
</evidence>
<reference evidence="2" key="1">
    <citation type="submission" date="2025-08" db="UniProtKB">
        <authorList>
            <consortium name="Ensembl"/>
        </authorList>
    </citation>
    <scope>IDENTIFICATION</scope>
</reference>
<dbReference type="Proteomes" id="UP000694545">
    <property type="component" value="Unplaced"/>
</dbReference>
<evidence type="ECO:0000313" key="3">
    <source>
        <dbReference type="Proteomes" id="UP000694545"/>
    </source>
</evidence>
<proteinExistence type="predicted"/>
<name>A0A8D2IR26_VARKO</name>